<sequence length="180" mass="20156">ARPFYTPFIIDDNFLNNSIVNSVNMVAGENDLSGDGCLLSIDQYKALGIQLNDTLPFNFTLYKRDFSGGYDDTEILETYSFNLTINGFYRNSLLLGGHFLLMGSHNLPSGSIANMTSYQMFRIASKLNLEEFPLSDLMDLNDAIEQVIRRIEQKYELEGTSVTILAVPKPSPLIIAPKKV</sequence>
<protein>
    <submittedName>
        <fullName evidence="1">Uncharacterized protein</fullName>
    </submittedName>
</protein>
<dbReference type="AlphaFoldDB" id="X1HMW9"/>
<comment type="caution">
    <text evidence="1">The sequence shown here is derived from an EMBL/GenBank/DDBJ whole genome shotgun (WGS) entry which is preliminary data.</text>
</comment>
<organism evidence="1">
    <name type="scientific">marine sediment metagenome</name>
    <dbReference type="NCBI Taxonomy" id="412755"/>
    <lineage>
        <taxon>unclassified sequences</taxon>
        <taxon>metagenomes</taxon>
        <taxon>ecological metagenomes</taxon>
    </lineage>
</organism>
<evidence type="ECO:0000313" key="1">
    <source>
        <dbReference type="EMBL" id="GAH71451.1"/>
    </source>
</evidence>
<reference evidence="1" key="1">
    <citation type="journal article" date="2014" name="Front. Microbiol.">
        <title>High frequency of phylogenetically diverse reductive dehalogenase-homologous genes in deep subseafloor sedimentary metagenomes.</title>
        <authorList>
            <person name="Kawai M."/>
            <person name="Futagami T."/>
            <person name="Toyoda A."/>
            <person name="Takaki Y."/>
            <person name="Nishi S."/>
            <person name="Hori S."/>
            <person name="Arai W."/>
            <person name="Tsubouchi T."/>
            <person name="Morono Y."/>
            <person name="Uchiyama I."/>
            <person name="Ito T."/>
            <person name="Fujiyama A."/>
            <person name="Inagaki F."/>
            <person name="Takami H."/>
        </authorList>
    </citation>
    <scope>NUCLEOTIDE SEQUENCE</scope>
    <source>
        <strain evidence="1">Expedition CK06-06</strain>
    </source>
</reference>
<dbReference type="EMBL" id="BARU01029827">
    <property type="protein sequence ID" value="GAH71451.1"/>
    <property type="molecule type" value="Genomic_DNA"/>
</dbReference>
<accession>X1HMW9</accession>
<feature type="non-terminal residue" evidence="1">
    <location>
        <position position="1"/>
    </location>
</feature>
<proteinExistence type="predicted"/>
<name>X1HMW9_9ZZZZ</name>
<gene>
    <name evidence="1" type="ORF">S03H2_47403</name>
</gene>